<dbReference type="InterPro" id="IPR003507">
    <property type="entry name" value="S66_fam"/>
</dbReference>
<dbReference type="CDD" id="cd07062">
    <property type="entry name" value="Peptidase_S66_mccF_like"/>
    <property type="match status" value="1"/>
</dbReference>
<dbReference type="PANTHER" id="PTHR30237">
    <property type="entry name" value="MURAMOYLTETRAPEPTIDE CARBOXYPEPTIDASE"/>
    <property type="match status" value="1"/>
</dbReference>
<organism evidence="6 7">
    <name type="scientific">Brevibacillus fluminis</name>
    <dbReference type="NCBI Taxonomy" id="511487"/>
    <lineage>
        <taxon>Bacteria</taxon>
        <taxon>Bacillati</taxon>
        <taxon>Bacillota</taxon>
        <taxon>Bacilli</taxon>
        <taxon>Bacillales</taxon>
        <taxon>Paenibacillaceae</taxon>
        <taxon>Brevibacillus</taxon>
    </lineage>
</organism>
<evidence type="ECO:0000259" key="4">
    <source>
        <dbReference type="Pfam" id="PF02016"/>
    </source>
</evidence>
<dbReference type="EMBL" id="RHHQ01000003">
    <property type="protein sequence ID" value="RNB92271.1"/>
    <property type="molecule type" value="Genomic_DNA"/>
</dbReference>
<evidence type="ECO:0000313" key="7">
    <source>
        <dbReference type="Proteomes" id="UP000271031"/>
    </source>
</evidence>
<feature type="active site" description="Charge relay system" evidence="3">
    <location>
        <position position="296"/>
    </location>
</feature>
<dbReference type="Proteomes" id="UP000271031">
    <property type="component" value="Unassembled WGS sequence"/>
</dbReference>
<feature type="domain" description="LD-carboxypeptidase C-terminal" evidence="5">
    <location>
        <begin position="198"/>
        <end position="310"/>
    </location>
</feature>
<dbReference type="Gene3D" id="3.50.30.60">
    <property type="entry name" value="LD-carboxypeptidase A C-terminal domain-like"/>
    <property type="match status" value="1"/>
</dbReference>
<evidence type="ECO:0000256" key="2">
    <source>
        <dbReference type="ARBA" id="ARBA00022801"/>
    </source>
</evidence>
<feature type="active site" description="Charge relay system" evidence="3">
    <location>
        <position position="228"/>
    </location>
</feature>
<proteinExistence type="inferred from homology"/>
<protein>
    <submittedName>
        <fullName evidence="6">LD-carboxypeptidase</fullName>
    </submittedName>
</protein>
<keyword evidence="6" id="KW-0645">Protease</keyword>
<name>A0A3M8DYG6_9BACL</name>
<evidence type="ECO:0000256" key="3">
    <source>
        <dbReference type="PIRSR" id="PIRSR028757-1"/>
    </source>
</evidence>
<dbReference type="SUPFAM" id="SSF52317">
    <property type="entry name" value="Class I glutamine amidotransferase-like"/>
    <property type="match status" value="1"/>
</dbReference>
<evidence type="ECO:0000256" key="1">
    <source>
        <dbReference type="ARBA" id="ARBA00010233"/>
    </source>
</evidence>
<dbReference type="OrthoDB" id="9807329at2"/>
<dbReference type="AlphaFoldDB" id="A0A3M8DYG6"/>
<dbReference type="InterPro" id="IPR029062">
    <property type="entry name" value="Class_I_gatase-like"/>
</dbReference>
<keyword evidence="7" id="KW-1185">Reference proteome</keyword>
<gene>
    <name evidence="6" type="ORF">EDM56_00795</name>
</gene>
<dbReference type="SUPFAM" id="SSF141986">
    <property type="entry name" value="LD-carboxypeptidase A C-terminal domain-like"/>
    <property type="match status" value="1"/>
</dbReference>
<feature type="domain" description="LD-carboxypeptidase N-terminal" evidence="4">
    <location>
        <begin position="12"/>
        <end position="131"/>
    </location>
</feature>
<dbReference type="InterPro" id="IPR040449">
    <property type="entry name" value="Peptidase_S66_N"/>
</dbReference>
<dbReference type="InterPro" id="IPR027478">
    <property type="entry name" value="LdcA_N"/>
</dbReference>
<dbReference type="InterPro" id="IPR027461">
    <property type="entry name" value="Carboxypeptidase_A_C_sf"/>
</dbReference>
<dbReference type="InterPro" id="IPR040921">
    <property type="entry name" value="Peptidase_S66C"/>
</dbReference>
<dbReference type="Pfam" id="PF17676">
    <property type="entry name" value="Peptidase_S66C"/>
    <property type="match status" value="1"/>
</dbReference>
<reference evidence="6 7" key="1">
    <citation type="submission" date="2018-10" db="EMBL/GenBank/DDBJ databases">
        <title>Phylogenomics of Brevibacillus.</title>
        <authorList>
            <person name="Dunlap C."/>
        </authorList>
    </citation>
    <scope>NUCLEOTIDE SEQUENCE [LARGE SCALE GENOMIC DNA]</scope>
    <source>
        <strain evidence="6 7">JCM 15716</strain>
    </source>
</reference>
<dbReference type="PANTHER" id="PTHR30237:SF6">
    <property type="entry name" value="CARBOXYPEPTIDASE YOCD-RELATED"/>
    <property type="match status" value="1"/>
</dbReference>
<dbReference type="PIRSF" id="PIRSF028757">
    <property type="entry name" value="LD-carboxypeptidase"/>
    <property type="match status" value="1"/>
</dbReference>
<comment type="similarity">
    <text evidence="1">Belongs to the peptidase S66 family.</text>
</comment>
<comment type="caution">
    <text evidence="6">The sequence shown here is derived from an EMBL/GenBank/DDBJ whole genome shotgun (WGS) entry which is preliminary data.</text>
</comment>
<dbReference type="Pfam" id="PF02016">
    <property type="entry name" value="Peptidase_S66"/>
    <property type="match status" value="1"/>
</dbReference>
<feature type="active site" description="Nucleophile" evidence="3">
    <location>
        <position position="111"/>
    </location>
</feature>
<dbReference type="RefSeq" id="WP_122915977.1">
    <property type="nucleotide sequence ID" value="NZ_RHHQ01000003.1"/>
</dbReference>
<sequence>MIPLKLKAGDEIRVISPATSLHVITPDQRRLANERLADLGLTVTYSAHAEECDEFSSSSVESRVADLHEAFADPNVKAILTTLGGFNSNQMLQYLDYELIAWNPKIFCGYSDITAIATAITVKTGLITYSGPHYSTFSMEKGFEYTLDYFRKCFFSEEPIDVTPSPYWSDDQWYLNQVNRTFIENDGYTVLREGHAVGKIIGGNLCTLNLLQGTAYMPSLEDAVVLVEDDNYSNPHIFDRDLQSLLHQPGFDKVKALLIGRFQNASGVTDAALDKIIRSKRELDHIPVVTNVNFGHVSPIITFPIGGTIAVKAENGQVTIQIQKH</sequence>
<evidence type="ECO:0000313" key="6">
    <source>
        <dbReference type="EMBL" id="RNB92271.1"/>
    </source>
</evidence>
<dbReference type="Gene3D" id="3.40.50.10740">
    <property type="entry name" value="Class I glutamine amidotransferase-like"/>
    <property type="match status" value="1"/>
</dbReference>
<keyword evidence="6" id="KW-0121">Carboxypeptidase</keyword>
<dbReference type="GO" id="GO:0004180">
    <property type="term" value="F:carboxypeptidase activity"/>
    <property type="evidence" value="ECO:0007669"/>
    <property type="project" value="UniProtKB-KW"/>
</dbReference>
<evidence type="ECO:0000259" key="5">
    <source>
        <dbReference type="Pfam" id="PF17676"/>
    </source>
</evidence>
<accession>A0A3M8DYG6</accession>
<keyword evidence="2" id="KW-0378">Hydrolase</keyword>